<gene>
    <name evidence="2" type="ORF">FHU38_001257</name>
</gene>
<dbReference type="InterPro" id="IPR000182">
    <property type="entry name" value="GNAT_dom"/>
</dbReference>
<protein>
    <submittedName>
        <fullName evidence="2">RimJ/RimL family protein N-acetyltransferase</fullName>
    </submittedName>
</protein>
<sequence>MRRRLLPMRTQRLLLRPLRQEDLPAVVDIQAAKETHPYERAPATPAQARERFAVWRQHWAVYGFGYVAVVELASETVIGVGGVQMRDLHGERVLNLYYRFLPAAWGKGYATEMARAVLEWTRRELPERAVVVITGVDNVPARRVADKLGLHQYHQDYYEGMPAVFYRLDGPSAAGDSRP</sequence>
<dbReference type="SUPFAM" id="SSF55729">
    <property type="entry name" value="Acyl-CoA N-acyltransferases (Nat)"/>
    <property type="match status" value="1"/>
</dbReference>
<keyword evidence="2" id="KW-0808">Transferase</keyword>
<dbReference type="InterPro" id="IPR051531">
    <property type="entry name" value="N-acetyltransferase"/>
</dbReference>
<name>A0A7X5ZPL3_9PSEU</name>
<evidence type="ECO:0000259" key="1">
    <source>
        <dbReference type="PROSITE" id="PS51186"/>
    </source>
</evidence>
<dbReference type="Proteomes" id="UP000545493">
    <property type="component" value="Unassembled WGS sequence"/>
</dbReference>
<keyword evidence="3" id="KW-1185">Reference proteome</keyword>
<organism evidence="2 3">
    <name type="scientific">Saccharomonospora amisosensis</name>
    <dbReference type="NCBI Taxonomy" id="1128677"/>
    <lineage>
        <taxon>Bacteria</taxon>
        <taxon>Bacillati</taxon>
        <taxon>Actinomycetota</taxon>
        <taxon>Actinomycetes</taxon>
        <taxon>Pseudonocardiales</taxon>
        <taxon>Pseudonocardiaceae</taxon>
        <taxon>Saccharomonospora</taxon>
    </lineage>
</organism>
<dbReference type="InterPro" id="IPR016181">
    <property type="entry name" value="Acyl_CoA_acyltransferase"/>
</dbReference>
<dbReference type="RefSeq" id="WP_390623233.1">
    <property type="nucleotide sequence ID" value="NZ_JAAOYM010000001.1"/>
</dbReference>
<proteinExistence type="predicted"/>
<accession>A0A7X5ZPL3</accession>
<dbReference type="PANTHER" id="PTHR43792">
    <property type="entry name" value="GNAT FAMILY, PUTATIVE (AFU_ORTHOLOGUE AFUA_3G00765)-RELATED-RELATED"/>
    <property type="match status" value="1"/>
</dbReference>
<dbReference type="AlphaFoldDB" id="A0A7X5ZPL3"/>
<evidence type="ECO:0000313" key="3">
    <source>
        <dbReference type="Proteomes" id="UP000545493"/>
    </source>
</evidence>
<dbReference type="Pfam" id="PF13302">
    <property type="entry name" value="Acetyltransf_3"/>
    <property type="match status" value="1"/>
</dbReference>
<reference evidence="2 3" key="1">
    <citation type="submission" date="2020-03" db="EMBL/GenBank/DDBJ databases">
        <title>Sequencing the genomes of 1000 actinobacteria strains.</title>
        <authorList>
            <person name="Klenk H.-P."/>
        </authorList>
    </citation>
    <scope>NUCLEOTIDE SEQUENCE [LARGE SCALE GENOMIC DNA]</scope>
    <source>
        <strain evidence="2 3">DSM 45685</strain>
    </source>
</reference>
<feature type="domain" description="N-acetyltransferase" evidence="1">
    <location>
        <begin position="13"/>
        <end position="171"/>
    </location>
</feature>
<comment type="caution">
    <text evidence="2">The sequence shown here is derived from an EMBL/GenBank/DDBJ whole genome shotgun (WGS) entry which is preliminary data.</text>
</comment>
<dbReference type="GO" id="GO:0016747">
    <property type="term" value="F:acyltransferase activity, transferring groups other than amino-acyl groups"/>
    <property type="evidence" value="ECO:0007669"/>
    <property type="project" value="InterPro"/>
</dbReference>
<dbReference type="EMBL" id="JAAOYM010000001">
    <property type="protein sequence ID" value="NIJ10913.1"/>
    <property type="molecule type" value="Genomic_DNA"/>
</dbReference>
<dbReference type="Gene3D" id="3.40.630.30">
    <property type="match status" value="1"/>
</dbReference>
<evidence type="ECO:0000313" key="2">
    <source>
        <dbReference type="EMBL" id="NIJ10913.1"/>
    </source>
</evidence>
<dbReference type="PANTHER" id="PTHR43792:SF1">
    <property type="entry name" value="N-ACETYLTRANSFERASE DOMAIN-CONTAINING PROTEIN"/>
    <property type="match status" value="1"/>
</dbReference>
<dbReference type="PROSITE" id="PS51186">
    <property type="entry name" value="GNAT"/>
    <property type="match status" value="1"/>
</dbReference>